<feature type="domain" description="Mur ligase C-terminal" evidence="10">
    <location>
        <begin position="410"/>
        <end position="525"/>
    </location>
</feature>
<dbReference type="EC" id="6.3.2.8" evidence="3"/>
<evidence type="ECO:0000313" key="13">
    <source>
        <dbReference type="Proteomes" id="UP000001876"/>
    </source>
</evidence>
<dbReference type="GO" id="GO:0005737">
    <property type="term" value="C:cytoplasm"/>
    <property type="evidence" value="ECO:0007669"/>
    <property type="project" value="UniProtKB-SubCell"/>
</dbReference>
<dbReference type="PANTHER" id="PTHR43445:SF3">
    <property type="entry name" value="UDP-N-ACETYLMURAMATE--L-ALANINE LIGASE"/>
    <property type="match status" value="1"/>
</dbReference>
<dbReference type="InterPro" id="IPR000713">
    <property type="entry name" value="Mur_ligase_N"/>
</dbReference>
<dbReference type="PANTHER" id="PTHR43445">
    <property type="entry name" value="UDP-N-ACETYLMURAMATE--L-ALANINE LIGASE-RELATED"/>
    <property type="match status" value="1"/>
</dbReference>
<proteinExistence type="inferred from homology"/>
<evidence type="ECO:0000256" key="8">
    <source>
        <dbReference type="ARBA" id="ARBA00047833"/>
    </source>
</evidence>
<keyword evidence="5 12" id="KW-0436">Ligase</keyword>
<evidence type="ECO:0000256" key="2">
    <source>
        <dbReference type="ARBA" id="ARBA00004752"/>
    </source>
</evidence>
<comment type="pathway">
    <text evidence="2">Cell wall biogenesis; peptidoglycan biosynthesis.</text>
</comment>
<gene>
    <name evidence="12" type="ORF">MICPUCDRAFT_55468</name>
</gene>
<feature type="domain" description="Mur ligase N-terminal catalytic" evidence="9">
    <location>
        <begin position="97"/>
        <end position="173"/>
    </location>
</feature>
<dbReference type="InterPro" id="IPR005758">
    <property type="entry name" value="UDP-N-AcMur_Ala_ligase_MurC"/>
</dbReference>
<organism evidence="13">
    <name type="scientific">Micromonas pusilla (strain CCMP1545)</name>
    <name type="common">Picoplanktonic green alga</name>
    <dbReference type="NCBI Taxonomy" id="564608"/>
    <lineage>
        <taxon>Eukaryota</taxon>
        <taxon>Viridiplantae</taxon>
        <taxon>Chlorophyta</taxon>
        <taxon>Mamiellophyceae</taxon>
        <taxon>Mamiellales</taxon>
        <taxon>Mamiellaceae</taxon>
        <taxon>Micromonas</taxon>
    </lineage>
</organism>
<evidence type="ECO:0000256" key="5">
    <source>
        <dbReference type="ARBA" id="ARBA00022598"/>
    </source>
</evidence>
<dbReference type="GO" id="GO:0008763">
    <property type="term" value="F:UDP-N-acetylmuramate-L-alanine ligase activity"/>
    <property type="evidence" value="ECO:0007669"/>
    <property type="project" value="UniProtKB-EC"/>
</dbReference>
<accession>C1MKU9</accession>
<dbReference type="Pfam" id="PF02875">
    <property type="entry name" value="Mur_ligase_C"/>
    <property type="match status" value="1"/>
</dbReference>
<dbReference type="GeneID" id="9681982"/>
<dbReference type="Gene3D" id="3.90.190.20">
    <property type="entry name" value="Mur ligase, C-terminal domain"/>
    <property type="match status" value="1"/>
</dbReference>
<dbReference type="UniPathway" id="UPA00219"/>
<evidence type="ECO:0000259" key="9">
    <source>
        <dbReference type="Pfam" id="PF01225"/>
    </source>
</evidence>
<dbReference type="Pfam" id="PF01225">
    <property type="entry name" value="Mur_ligase"/>
    <property type="match status" value="2"/>
</dbReference>
<dbReference type="InterPro" id="IPR050061">
    <property type="entry name" value="MurCDEF_pg_biosynth"/>
</dbReference>
<dbReference type="Gene3D" id="3.40.1190.10">
    <property type="entry name" value="Mur-like, catalytic domain"/>
    <property type="match status" value="1"/>
</dbReference>
<keyword evidence="6" id="KW-0547">Nucleotide-binding</keyword>
<evidence type="ECO:0000259" key="10">
    <source>
        <dbReference type="Pfam" id="PF02875"/>
    </source>
</evidence>
<dbReference type="Proteomes" id="UP000001876">
    <property type="component" value="Unassembled WGS sequence"/>
</dbReference>
<dbReference type="SUPFAM" id="SSF53244">
    <property type="entry name" value="MurD-like peptide ligases, peptide-binding domain"/>
    <property type="match status" value="1"/>
</dbReference>
<evidence type="ECO:0000256" key="4">
    <source>
        <dbReference type="ARBA" id="ARBA00022490"/>
    </source>
</evidence>
<dbReference type="OMA" id="DITYQLR"/>
<dbReference type="InterPro" id="IPR004101">
    <property type="entry name" value="Mur_ligase_C"/>
</dbReference>
<dbReference type="GO" id="GO:0005524">
    <property type="term" value="F:ATP binding"/>
    <property type="evidence" value="ECO:0007669"/>
    <property type="project" value="UniProtKB-KW"/>
</dbReference>
<protein>
    <recommendedName>
        <fullName evidence="3">UDP-N-acetylmuramate--L-alanine ligase</fullName>
        <ecNumber evidence="3">6.3.2.8</ecNumber>
    </recommendedName>
</protein>
<evidence type="ECO:0000256" key="3">
    <source>
        <dbReference type="ARBA" id="ARBA00012211"/>
    </source>
</evidence>
<dbReference type="OrthoDB" id="2017219at2759"/>
<reference evidence="12 13" key="1">
    <citation type="journal article" date="2009" name="Science">
        <title>Green evolution and dynamic adaptations revealed by genomes of the marine picoeukaryotes Micromonas.</title>
        <authorList>
            <person name="Worden A.Z."/>
            <person name="Lee J.H."/>
            <person name="Mock T."/>
            <person name="Rouze P."/>
            <person name="Simmons M.P."/>
            <person name="Aerts A.L."/>
            <person name="Allen A.E."/>
            <person name="Cuvelier M.L."/>
            <person name="Derelle E."/>
            <person name="Everett M.V."/>
            <person name="Foulon E."/>
            <person name="Grimwood J."/>
            <person name="Gundlach H."/>
            <person name="Henrissat B."/>
            <person name="Napoli C."/>
            <person name="McDonald S.M."/>
            <person name="Parker M.S."/>
            <person name="Rombauts S."/>
            <person name="Salamov A."/>
            <person name="Von Dassow P."/>
            <person name="Badger J.H."/>
            <person name="Coutinho P.M."/>
            <person name="Demir E."/>
            <person name="Dubchak I."/>
            <person name="Gentemann C."/>
            <person name="Eikrem W."/>
            <person name="Gready J.E."/>
            <person name="John U."/>
            <person name="Lanier W."/>
            <person name="Lindquist E.A."/>
            <person name="Lucas S."/>
            <person name="Mayer K.F."/>
            <person name="Moreau H."/>
            <person name="Not F."/>
            <person name="Otillar R."/>
            <person name="Panaud O."/>
            <person name="Pangilinan J."/>
            <person name="Paulsen I."/>
            <person name="Piegu B."/>
            <person name="Poliakov A."/>
            <person name="Robbens S."/>
            <person name="Schmutz J."/>
            <person name="Toulza E."/>
            <person name="Wyss T."/>
            <person name="Zelensky A."/>
            <person name="Zhou K."/>
            <person name="Armbrust E.V."/>
            <person name="Bhattacharya D."/>
            <person name="Goodenough U.W."/>
            <person name="Van de Peer Y."/>
            <person name="Grigoriev I.V."/>
        </authorList>
    </citation>
    <scope>NUCLEOTIDE SEQUENCE [LARGE SCALE GENOMIC DNA]</scope>
    <source>
        <strain evidence="12 13">CCMP1545</strain>
    </source>
</reference>
<comment type="subcellular location">
    <subcellularLocation>
        <location evidence="1">Cytoplasm</location>
    </subcellularLocation>
</comment>
<dbReference type="HAMAP" id="MF_00046">
    <property type="entry name" value="MurC"/>
    <property type="match status" value="1"/>
</dbReference>
<dbReference type="InterPro" id="IPR013221">
    <property type="entry name" value="Mur_ligase_cen"/>
</dbReference>
<dbReference type="AlphaFoldDB" id="C1MKU9"/>
<feature type="domain" description="Mur ligase central" evidence="11">
    <location>
        <begin position="179"/>
        <end position="364"/>
    </location>
</feature>
<keyword evidence="4" id="KW-0963">Cytoplasm</keyword>
<evidence type="ECO:0000259" key="11">
    <source>
        <dbReference type="Pfam" id="PF08245"/>
    </source>
</evidence>
<comment type="catalytic activity">
    <reaction evidence="8">
        <text>UDP-N-acetyl-alpha-D-muramate + L-alanine + ATP = UDP-N-acetyl-alpha-D-muramoyl-L-alanine + ADP + phosphate + H(+)</text>
        <dbReference type="Rhea" id="RHEA:23372"/>
        <dbReference type="ChEBI" id="CHEBI:15378"/>
        <dbReference type="ChEBI" id="CHEBI:30616"/>
        <dbReference type="ChEBI" id="CHEBI:43474"/>
        <dbReference type="ChEBI" id="CHEBI:57972"/>
        <dbReference type="ChEBI" id="CHEBI:70757"/>
        <dbReference type="ChEBI" id="CHEBI:83898"/>
        <dbReference type="ChEBI" id="CHEBI:456216"/>
        <dbReference type="EC" id="6.3.2.8"/>
    </reaction>
</comment>
<keyword evidence="7" id="KW-0067">ATP-binding</keyword>
<keyword evidence="13" id="KW-1185">Reference proteome</keyword>
<dbReference type="NCBIfam" id="TIGR01082">
    <property type="entry name" value="murC"/>
    <property type="match status" value="1"/>
</dbReference>
<dbReference type="EMBL" id="GG663736">
    <property type="protein sequence ID" value="EEH59434.1"/>
    <property type="molecule type" value="Genomic_DNA"/>
</dbReference>
<dbReference type="InterPro" id="IPR036565">
    <property type="entry name" value="Mur-like_cat_sf"/>
</dbReference>
<name>C1MKU9_MICPC</name>
<evidence type="ECO:0000256" key="1">
    <source>
        <dbReference type="ARBA" id="ARBA00004496"/>
    </source>
</evidence>
<dbReference type="Pfam" id="PF08245">
    <property type="entry name" value="Mur_ligase_M"/>
    <property type="match status" value="1"/>
</dbReference>
<dbReference type="KEGG" id="mpp:MICPUCDRAFT_55468"/>
<dbReference type="Gene3D" id="3.40.50.720">
    <property type="entry name" value="NAD(P)-binding Rossmann-like Domain"/>
    <property type="match status" value="1"/>
</dbReference>
<dbReference type="SUPFAM" id="SSF51984">
    <property type="entry name" value="MurCD N-terminal domain"/>
    <property type="match status" value="1"/>
</dbReference>
<dbReference type="STRING" id="564608.C1MKU9"/>
<dbReference type="InterPro" id="IPR036615">
    <property type="entry name" value="Mur_ligase_C_dom_sf"/>
</dbReference>
<dbReference type="eggNOG" id="ENOG502QPWX">
    <property type="taxonomic scope" value="Eukaryota"/>
</dbReference>
<sequence length="594" mass="64194">MGCRATPIQRMYKQSRKPLPRCKHDTASNMPTNSNVALHFIGVGGSGMSALALVALSQGYLVSGSDLLRSAQLVQVEAKVIIYVRNCVGFRSQRNLQGAICFAGHSSTNVGSKKSSSSEPLYVPEDVHLTVSVPDAIVASSAVPRTNIEYSFAREAGIPVYNRAQWLTRTSKRKNVVAVAGTHGKTTTASMVAMVLLENDLDITALVGGNVRQFPGGENAIGGSGNLFLIEADEYDGAFLGLSPQIAVITNVEFDHPDLFKCLRDVRVAFKKFTRRIETGGSIVICGDDANSSTFMSKACSSKLEVVTYGFARNNLWRAMNVKSNTGGGTTFTVSRADVKKQDVSISLPGRHNVLNALAAIATASCIRDACDASCAAPSPSQRGCHRMKNLLCFDPVMFTALNNYRGIARRMQFVGFFGSCALYDDYAHHPTAIKAAIGAMREQYPEARVTVLFEPHTFSRTFVMLRSFVAALSEVDRVMVTSVYDARTELSALSSNAISGQDISRCIGSNSLYFDSFQDVVRQLLIESSILDSGKYCEGDIGNEIYEEEAENLPDVLTDNVHSVTLILGAGSSVEISAVLLRALRFAELGTKT</sequence>
<evidence type="ECO:0000256" key="6">
    <source>
        <dbReference type="ARBA" id="ARBA00022741"/>
    </source>
</evidence>
<dbReference type="SUPFAM" id="SSF53623">
    <property type="entry name" value="MurD-like peptide ligases, catalytic domain"/>
    <property type="match status" value="1"/>
</dbReference>
<feature type="domain" description="Mur ligase N-terminal catalytic" evidence="9">
    <location>
        <begin position="38"/>
        <end position="82"/>
    </location>
</feature>
<dbReference type="RefSeq" id="XP_003056058.1">
    <property type="nucleotide sequence ID" value="XM_003056012.1"/>
</dbReference>
<evidence type="ECO:0000313" key="12">
    <source>
        <dbReference type="EMBL" id="EEH59434.1"/>
    </source>
</evidence>
<evidence type="ECO:0000256" key="7">
    <source>
        <dbReference type="ARBA" id="ARBA00022840"/>
    </source>
</evidence>